<proteinExistence type="predicted"/>
<dbReference type="Proteomes" id="UP000245086">
    <property type="component" value="Unassembled WGS sequence"/>
</dbReference>
<evidence type="ECO:0000256" key="1">
    <source>
        <dbReference type="SAM" id="SignalP"/>
    </source>
</evidence>
<evidence type="ECO:0000313" key="2">
    <source>
        <dbReference type="EMBL" id="GBF57575.1"/>
    </source>
</evidence>
<dbReference type="AlphaFoldDB" id="A0A2P2E944"/>
<feature type="chain" id="PRO_5015202948" evidence="1">
    <location>
        <begin position="27"/>
        <end position="146"/>
    </location>
</feature>
<protein>
    <submittedName>
        <fullName evidence="2">Uncharacterized protein</fullName>
    </submittedName>
</protein>
<organism evidence="2 3">
    <name type="scientific">Candidatus Phycosocius bacilliformis</name>
    <dbReference type="NCBI Taxonomy" id="1445552"/>
    <lineage>
        <taxon>Bacteria</taxon>
        <taxon>Pseudomonadati</taxon>
        <taxon>Pseudomonadota</taxon>
        <taxon>Alphaproteobacteria</taxon>
        <taxon>Caulobacterales</taxon>
        <taxon>Caulobacterales incertae sedis</taxon>
        <taxon>Candidatus Phycosocius</taxon>
    </lineage>
</organism>
<keyword evidence="3" id="KW-1185">Reference proteome</keyword>
<dbReference type="EMBL" id="BFBR01000003">
    <property type="protein sequence ID" value="GBF57575.1"/>
    <property type="molecule type" value="Genomic_DNA"/>
</dbReference>
<reference evidence="2 3" key="1">
    <citation type="journal article" date="2018" name="Genome Announc.">
        <title>Draft Genome Sequence of "Candidatus Phycosocius bacilliformis," an Alphaproteobacterial Ectosymbiont of the Hydrocarbon-Producing Green Alga Botryococcus braunii.</title>
        <authorList>
            <person name="Tanabe Y."/>
            <person name="Yamaguchi H."/>
            <person name="Watanabe M.M."/>
        </authorList>
    </citation>
    <scope>NUCLEOTIDE SEQUENCE [LARGE SCALE GENOMIC DNA]</scope>
    <source>
        <strain evidence="2 3">BOTRYCO-2</strain>
    </source>
</reference>
<name>A0A2P2E944_9PROT</name>
<keyword evidence="1" id="KW-0732">Signal</keyword>
<comment type="caution">
    <text evidence="2">The sequence shown here is derived from an EMBL/GenBank/DDBJ whole genome shotgun (WGS) entry which is preliminary data.</text>
</comment>
<sequence length="146" mass="16242">MISRHMVQRWMAGVCLLVVVPSSTLAATQAEERTLACAEALRLDGLVPYHQATLENGILDLSFGRNAVWGRWKLALKDVHVAAPSEEAGFFILKITCRNEQTCIQAGEMETFSSRQASHFMPFKTAAEADRAYQQIISRQRACNVS</sequence>
<accession>A0A2P2E944</accession>
<feature type="signal peptide" evidence="1">
    <location>
        <begin position="1"/>
        <end position="26"/>
    </location>
</feature>
<gene>
    <name evidence="2" type="ORF">PbB2_01242</name>
</gene>
<evidence type="ECO:0000313" key="3">
    <source>
        <dbReference type="Proteomes" id="UP000245086"/>
    </source>
</evidence>
<dbReference type="RefSeq" id="WP_133245740.1">
    <property type="nucleotide sequence ID" value="NZ_BFBR01000003.1"/>
</dbReference>